<dbReference type="AlphaFoldDB" id="A0A6N3D6K6"/>
<dbReference type="SUPFAM" id="SSF54211">
    <property type="entry name" value="Ribosomal protein S5 domain 2-like"/>
    <property type="match status" value="1"/>
</dbReference>
<dbReference type="Pfam" id="PF13541">
    <property type="entry name" value="ChlI"/>
    <property type="match status" value="1"/>
</dbReference>
<dbReference type="InterPro" id="IPR000523">
    <property type="entry name" value="Mg_chelatse_chII-like_cat_dom"/>
</dbReference>
<dbReference type="Pfam" id="PF01078">
    <property type="entry name" value="Mg_chelatase"/>
    <property type="match status" value="1"/>
</dbReference>
<name>A0A6N3D6K6_9ACTN</name>
<evidence type="ECO:0000313" key="2">
    <source>
        <dbReference type="EMBL" id="VYU21263.1"/>
    </source>
</evidence>
<gene>
    <name evidence="2" type="primary">comM_1</name>
    <name evidence="2" type="ORF">CALFYP39_01709</name>
</gene>
<dbReference type="InterPro" id="IPR020568">
    <property type="entry name" value="Ribosomal_Su5_D2-typ_SF"/>
</dbReference>
<dbReference type="GO" id="GO:0005524">
    <property type="term" value="F:ATP binding"/>
    <property type="evidence" value="ECO:0007669"/>
    <property type="project" value="InterPro"/>
</dbReference>
<organism evidence="2">
    <name type="scientific">Collinsella aerofaciens</name>
    <dbReference type="NCBI Taxonomy" id="74426"/>
    <lineage>
        <taxon>Bacteria</taxon>
        <taxon>Bacillati</taxon>
        <taxon>Actinomycetota</taxon>
        <taxon>Coriobacteriia</taxon>
        <taxon>Coriobacteriales</taxon>
        <taxon>Coriobacteriaceae</taxon>
        <taxon>Collinsella</taxon>
    </lineage>
</organism>
<accession>A0A6N3D6K6</accession>
<protein>
    <submittedName>
        <fullName evidence="2">Competence protein ComM</fullName>
    </submittedName>
</protein>
<reference evidence="2" key="1">
    <citation type="submission" date="2019-11" db="EMBL/GenBank/DDBJ databases">
        <authorList>
            <person name="Feng L."/>
        </authorList>
    </citation>
    <scope>NUCLEOTIDE SEQUENCE</scope>
    <source>
        <strain evidence="2">CaerofaciensLFYP39</strain>
    </source>
</reference>
<evidence type="ECO:0000259" key="1">
    <source>
        <dbReference type="Pfam" id="PF01078"/>
    </source>
</evidence>
<proteinExistence type="predicted"/>
<dbReference type="EMBL" id="CACRTW010000032">
    <property type="protein sequence ID" value="VYU21263.1"/>
    <property type="molecule type" value="Genomic_DNA"/>
</dbReference>
<feature type="domain" description="Magnesium chelatase ChlI-like catalytic" evidence="1">
    <location>
        <begin position="262"/>
        <end position="335"/>
    </location>
</feature>
<dbReference type="RefSeq" id="WP_156600111.1">
    <property type="nucleotide sequence ID" value="NZ_CACRTW010000032.1"/>
</dbReference>
<sequence>MTNRTVVHGAIVEAASAVPIDIAIEFKPGIPGMTILGIQDNAAVELRGIVRCALRAQGYTLPRNSGSIDVMPSPGYNRAFSGRIRDAGSLALPIALGILSASGQLEPAYIEDKLFFGSLDFGGNVTSCRGTIAVEKLCRELSLQGIVSAATPRGIRPYHSSLQSLDSISTDALSNPEKLIGRTMPAEPEQLSPIYPPAVVSAVADALATHTPILIETDSPERAGEALRAFFRVGESDEATLMRDLARAGTKGNVAVVPDVGTASIAGIVGGGRPILPGIISTASGGAIVLGNIDQASSHILQCVAAATRRDTVSIVRVDDTFQFPSDAALVMTVREDRSKYALKAFEKGLFPKVEQPVVVEIDQLEEGLSQIQACPGSLVAYRENVEKRIEDSSLYVDATSKGGIKVNYSVDGEPKTVELVKQVYEENDTLCIQAFDVTEGSESFGALWSDVTVNLDGPAQGDRTVYMKRSDIDPLPGILMDSEVFGTVIDGAGRGGCEAVEVSSNAFLSMRDLPEFREMVVPAEYKDIAIAAGVMFAVVPAIEAKDIALMPDGLVKVGGHDYTLYRGQTFEESQKVDAILDQYDELSVAPHRLDCSPSTKKIIDSLRLTTKSTASSGGVVTMERDVTLPHVQSLKH</sequence>